<comment type="caution">
    <text evidence="2">The sequence shown here is derived from an EMBL/GenBank/DDBJ whole genome shotgun (WGS) entry which is preliminary data.</text>
</comment>
<protein>
    <submittedName>
        <fullName evidence="2">Uncharacterized protein</fullName>
    </submittedName>
</protein>
<gene>
    <name evidence="2" type="ORF">QO002_000913</name>
</gene>
<keyword evidence="3" id="KW-1185">Reference proteome</keyword>
<sequence length="74" mass="7925">MATRKAAIKQSDATRLLKAAKAAGFERARFSTTMDGGIVFDVFGGGEPDTSATEAATSPFEKWKTENANKAKRN</sequence>
<evidence type="ECO:0000313" key="3">
    <source>
        <dbReference type="Proteomes" id="UP001230207"/>
    </source>
</evidence>
<proteinExistence type="predicted"/>
<dbReference type="RefSeq" id="WP_307227115.1">
    <property type="nucleotide sequence ID" value="NZ_JAUSVF010000001.1"/>
</dbReference>
<organism evidence="2 3">
    <name type="scientific">Pararhizobium capsulatum DSM 1112</name>
    <dbReference type="NCBI Taxonomy" id="1121113"/>
    <lineage>
        <taxon>Bacteria</taxon>
        <taxon>Pseudomonadati</taxon>
        <taxon>Pseudomonadota</taxon>
        <taxon>Alphaproteobacteria</taxon>
        <taxon>Hyphomicrobiales</taxon>
        <taxon>Rhizobiaceae</taxon>
        <taxon>Rhizobium/Agrobacterium group</taxon>
        <taxon>Pararhizobium</taxon>
    </lineage>
</organism>
<evidence type="ECO:0000256" key="1">
    <source>
        <dbReference type="SAM" id="MobiDB-lite"/>
    </source>
</evidence>
<accession>A0ABU0BKK1</accession>
<evidence type="ECO:0000313" key="2">
    <source>
        <dbReference type="EMBL" id="MDQ0318775.1"/>
    </source>
</evidence>
<feature type="region of interest" description="Disordered" evidence="1">
    <location>
        <begin position="50"/>
        <end position="74"/>
    </location>
</feature>
<feature type="compositionally biased region" description="Basic and acidic residues" evidence="1">
    <location>
        <begin position="61"/>
        <end position="74"/>
    </location>
</feature>
<dbReference type="Proteomes" id="UP001230207">
    <property type="component" value="Unassembled WGS sequence"/>
</dbReference>
<dbReference type="EMBL" id="JAUSVF010000001">
    <property type="protein sequence ID" value="MDQ0318775.1"/>
    <property type="molecule type" value="Genomic_DNA"/>
</dbReference>
<reference evidence="2 3" key="1">
    <citation type="submission" date="2023-07" db="EMBL/GenBank/DDBJ databases">
        <title>Genomic Encyclopedia of Type Strains, Phase IV (KMG-IV): sequencing the most valuable type-strain genomes for metagenomic binning, comparative biology and taxonomic classification.</title>
        <authorList>
            <person name="Goeker M."/>
        </authorList>
    </citation>
    <scope>NUCLEOTIDE SEQUENCE [LARGE SCALE GENOMIC DNA]</scope>
    <source>
        <strain evidence="2 3">DSM 1112</strain>
    </source>
</reference>
<name>A0ABU0BKK1_9HYPH</name>